<dbReference type="InterPro" id="IPR003776">
    <property type="entry name" value="YcaO-like_dom"/>
</dbReference>
<evidence type="ECO:0000259" key="1">
    <source>
        <dbReference type="PROSITE" id="PS51664"/>
    </source>
</evidence>
<name>A0A7W7CVS2_9ACTN</name>
<reference evidence="2 3" key="1">
    <citation type="submission" date="2020-08" db="EMBL/GenBank/DDBJ databases">
        <title>Sequencing the genomes of 1000 actinobacteria strains.</title>
        <authorList>
            <person name="Klenk H.-P."/>
        </authorList>
    </citation>
    <scope>NUCLEOTIDE SEQUENCE [LARGE SCALE GENOMIC DNA]</scope>
    <source>
        <strain evidence="2 3">DSM 45518</strain>
    </source>
</reference>
<dbReference type="EMBL" id="JACHMF010000001">
    <property type="protein sequence ID" value="MBB4695536.1"/>
    <property type="molecule type" value="Genomic_DNA"/>
</dbReference>
<dbReference type="InterPro" id="IPR029479">
    <property type="entry name" value="Nitroreductase"/>
</dbReference>
<gene>
    <name evidence="2" type="ORF">BKA14_005684</name>
</gene>
<protein>
    <submittedName>
        <fullName evidence="2">Nitroreductase</fullName>
    </submittedName>
</protein>
<dbReference type="Pfam" id="PF00881">
    <property type="entry name" value="Nitroreductase"/>
    <property type="match status" value="1"/>
</dbReference>
<dbReference type="AlphaFoldDB" id="A0A7W7CVS2"/>
<dbReference type="Proteomes" id="UP000542742">
    <property type="component" value="Unassembled WGS sequence"/>
</dbReference>
<evidence type="ECO:0000313" key="3">
    <source>
        <dbReference type="Proteomes" id="UP000542742"/>
    </source>
</evidence>
<dbReference type="Gene3D" id="3.40.109.10">
    <property type="entry name" value="NADH Oxidase"/>
    <property type="match status" value="1"/>
</dbReference>
<dbReference type="InterPro" id="IPR000415">
    <property type="entry name" value="Nitroreductase-like"/>
</dbReference>
<dbReference type="SUPFAM" id="SSF55469">
    <property type="entry name" value="FMN-dependent nitroreductase-like"/>
    <property type="match status" value="1"/>
</dbReference>
<feature type="domain" description="YcaO" evidence="1">
    <location>
        <begin position="244"/>
        <end position="617"/>
    </location>
</feature>
<dbReference type="Gene3D" id="3.30.1330.230">
    <property type="match status" value="1"/>
</dbReference>
<dbReference type="GO" id="GO:0016491">
    <property type="term" value="F:oxidoreductase activity"/>
    <property type="evidence" value="ECO:0007669"/>
    <property type="project" value="InterPro"/>
</dbReference>
<keyword evidence="3" id="KW-1185">Reference proteome</keyword>
<sequence>MNNQEWISYRPAVTVTVEQSRVHLTGPRCRLAVRVPSAEHRRTLLDLLSGPLPRSSLPTRTVDLLRRYEMVQVASHEPHRDTLELHDRSSMPLNEGLLYSPDDLLEYQRRAVARRFLPASPPEAFESPARRPRSFAPFDHLDDAAPPVDPGVLDAVMRAFHDPERRLYPSAGALYPVELVGEQVTGTGSVFRTATGSPLRLTERRAEPPAPGELALDPTLAAVRTRFWLVGRLADVTAKYGQRGYRYTLLEAGHAAQALIEMLAEAGLRCRPFGGFDDLAVARRLHLEPGTVPLYAIGVLAAEPAPVWLHGQQVRCVLVGGTPLYYAETFGARNPEGERESGYGVDVSLPTALARATGELAERTALVGSARPLGNSNGMAAHVRPGAASDAAVLELYERHCFMRLWFRRAAPEVLPRPATALARAVAGLCRKAGAELVLTDMTDPRFGVPAVMAVARGAGHGGVLIGSGAAGRRSQAVDSALRELAKALFYRVVLRSEGAFRDEDPMPGELTSPAGHEARFAHRQVPQELTAFLTAGPAATADDDPPVDLGALRSVVTVEDLSAEGPDPDAWFVHRATSDDLLTVDFCTPSDAFRERIARLLGPEIEVDGWWPHPLG</sequence>
<comment type="caution">
    <text evidence="2">The sequence shown here is derived from an EMBL/GenBank/DDBJ whole genome shotgun (WGS) entry which is preliminary data.</text>
</comment>
<evidence type="ECO:0000313" key="2">
    <source>
        <dbReference type="EMBL" id="MBB4695536.1"/>
    </source>
</evidence>
<accession>A0A7W7CVS2</accession>
<dbReference type="RefSeq" id="WP_184953867.1">
    <property type="nucleotide sequence ID" value="NZ_BOMC01000067.1"/>
</dbReference>
<organism evidence="2 3">
    <name type="scientific">Paractinoplanes abujensis</name>
    <dbReference type="NCBI Taxonomy" id="882441"/>
    <lineage>
        <taxon>Bacteria</taxon>
        <taxon>Bacillati</taxon>
        <taxon>Actinomycetota</taxon>
        <taxon>Actinomycetes</taxon>
        <taxon>Micromonosporales</taxon>
        <taxon>Micromonosporaceae</taxon>
        <taxon>Paractinoplanes</taxon>
    </lineage>
</organism>
<proteinExistence type="predicted"/>
<dbReference type="Pfam" id="PF02624">
    <property type="entry name" value="YcaO"/>
    <property type="match status" value="1"/>
</dbReference>
<dbReference type="PROSITE" id="PS51664">
    <property type="entry name" value="YCAO"/>
    <property type="match status" value="1"/>
</dbReference>